<dbReference type="AlphaFoldDB" id="A0A8J4YSV2"/>
<feature type="region of interest" description="Disordered" evidence="1">
    <location>
        <begin position="1"/>
        <end position="64"/>
    </location>
</feature>
<sequence>MDDQGSATRDWDGGQTNTPVRREHRIRTPIEHPPSTGHPMKREHRIRTPIEHPPSTGHPMKREHRIRTPIEHRTRTSMEHPASSGHQLLGSKYREPKVVLKALPKSLLQKGSKRYLVHRKEARVTLKRLVNTKSKLRTTRVFTSKLHQQKAGLTKVSSPSSSSLQSALKKKELKVELEDISPSMETTTQTRRGKRKRVSVEDELDEPEGKCSRISPRLSVRKTQERKTKGDSRFDPDVMEKLFNFGAKVEEVLLLNKKAINSLTKDNKSAQSFSQMACDRLEDVDDCDFEKVLKWLEEEELHRKQHREKVLESVRMSHNTNLALYSHMLSVLQSVTASV</sequence>
<keyword evidence="3" id="KW-1185">Reference proteome</keyword>
<gene>
    <name evidence="2" type="ORF">GWK47_037062</name>
</gene>
<dbReference type="Proteomes" id="UP000770661">
    <property type="component" value="Unassembled WGS sequence"/>
</dbReference>
<evidence type="ECO:0000313" key="3">
    <source>
        <dbReference type="Proteomes" id="UP000770661"/>
    </source>
</evidence>
<organism evidence="2 3">
    <name type="scientific">Chionoecetes opilio</name>
    <name type="common">Atlantic snow crab</name>
    <name type="synonym">Cancer opilio</name>
    <dbReference type="NCBI Taxonomy" id="41210"/>
    <lineage>
        <taxon>Eukaryota</taxon>
        <taxon>Metazoa</taxon>
        <taxon>Ecdysozoa</taxon>
        <taxon>Arthropoda</taxon>
        <taxon>Crustacea</taxon>
        <taxon>Multicrustacea</taxon>
        <taxon>Malacostraca</taxon>
        <taxon>Eumalacostraca</taxon>
        <taxon>Eucarida</taxon>
        <taxon>Decapoda</taxon>
        <taxon>Pleocyemata</taxon>
        <taxon>Brachyura</taxon>
        <taxon>Eubrachyura</taxon>
        <taxon>Majoidea</taxon>
        <taxon>Majidae</taxon>
        <taxon>Chionoecetes</taxon>
    </lineage>
</organism>
<feature type="compositionally biased region" description="Low complexity" evidence="1">
    <location>
        <begin position="153"/>
        <end position="167"/>
    </location>
</feature>
<proteinExistence type="predicted"/>
<dbReference type="EMBL" id="JACEEZ010004721">
    <property type="protein sequence ID" value="KAG0726230.1"/>
    <property type="molecule type" value="Genomic_DNA"/>
</dbReference>
<evidence type="ECO:0000256" key="1">
    <source>
        <dbReference type="SAM" id="MobiDB-lite"/>
    </source>
</evidence>
<accession>A0A8J4YSV2</accession>
<feature type="region of interest" description="Disordered" evidence="1">
    <location>
        <begin position="146"/>
        <end position="212"/>
    </location>
</feature>
<protein>
    <submittedName>
        <fullName evidence="2">Uncharacterized protein</fullName>
    </submittedName>
</protein>
<evidence type="ECO:0000313" key="2">
    <source>
        <dbReference type="EMBL" id="KAG0726230.1"/>
    </source>
</evidence>
<reference evidence="2" key="1">
    <citation type="submission" date="2020-07" db="EMBL/GenBank/DDBJ databases">
        <title>The High-quality genome of the commercially important snow crab, Chionoecetes opilio.</title>
        <authorList>
            <person name="Jeong J.-H."/>
            <person name="Ryu S."/>
        </authorList>
    </citation>
    <scope>NUCLEOTIDE SEQUENCE</scope>
    <source>
        <strain evidence="2">MADBK_172401_WGS</strain>
        <tissue evidence="2">Digestive gland</tissue>
    </source>
</reference>
<name>A0A8J4YSV2_CHIOP</name>
<dbReference type="OrthoDB" id="6365124at2759"/>
<comment type="caution">
    <text evidence="2">The sequence shown here is derived from an EMBL/GenBank/DDBJ whole genome shotgun (WGS) entry which is preliminary data.</text>
</comment>